<name>A0A4Y2D216_ARAVE</name>
<accession>A0A4Y2D216</accession>
<organism evidence="1 2">
    <name type="scientific">Araneus ventricosus</name>
    <name type="common">Orbweaver spider</name>
    <name type="synonym">Epeira ventricosa</name>
    <dbReference type="NCBI Taxonomy" id="182803"/>
    <lineage>
        <taxon>Eukaryota</taxon>
        <taxon>Metazoa</taxon>
        <taxon>Ecdysozoa</taxon>
        <taxon>Arthropoda</taxon>
        <taxon>Chelicerata</taxon>
        <taxon>Arachnida</taxon>
        <taxon>Araneae</taxon>
        <taxon>Araneomorphae</taxon>
        <taxon>Entelegynae</taxon>
        <taxon>Araneoidea</taxon>
        <taxon>Araneidae</taxon>
        <taxon>Araneus</taxon>
    </lineage>
</organism>
<dbReference type="Proteomes" id="UP000499080">
    <property type="component" value="Unassembled WGS sequence"/>
</dbReference>
<dbReference type="AlphaFoldDB" id="A0A4Y2D216"/>
<dbReference type="EMBL" id="BGPR01000272">
    <property type="protein sequence ID" value="GBM09595.1"/>
    <property type="molecule type" value="Genomic_DNA"/>
</dbReference>
<gene>
    <name evidence="1" type="ORF">AVEN_29442_1</name>
</gene>
<sequence>MYPMSMFGVPQPSLGIYCRRNSTSGTAGGRIPIQVAYAITTARRNCTEASVHSTLIFRSDVSPECCSHPTNPRAIGTGYLFCAKSSRNTH</sequence>
<keyword evidence="2" id="KW-1185">Reference proteome</keyword>
<reference evidence="1 2" key="1">
    <citation type="journal article" date="2019" name="Sci. Rep.">
        <title>Orb-weaving spider Araneus ventricosus genome elucidates the spidroin gene catalogue.</title>
        <authorList>
            <person name="Kono N."/>
            <person name="Nakamura H."/>
            <person name="Ohtoshi R."/>
            <person name="Moran D.A.P."/>
            <person name="Shinohara A."/>
            <person name="Yoshida Y."/>
            <person name="Fujiwara M."/>
            <person name="Mori M."/>
            <person name="Tomita M."/>
            <person name="Arakawa K."/>
        </authorList>
    </citation>
    <scope>NUCLEOTIDE SEQUENCE [LARGE SCALE GENOMIC DNA]</scope>
</reference>
<comment type="caution">
    <text evidence="1">The sequence shown here is derived from an EMBL/GenBank/DDBJ whole genome shotgun (WGS) entry which is preliminary data.</text>
</comment>
<evidence type="ECO:0000313" key="1">
    <source>
        <dbReference type="EMBL" id="GBM09595.1"/>
    </source>
</evidence>
<evidence type="ECO:0000313" key="2">
    <source>
        <dbReference type="Proteomes" id="UP000499080"/>
    </source>
</evidence>
<protein>
    <submittedName>
        <fullName evidence="1">Uncharacterized protein</fullName>
    </submittedName>
</protein>
<proteinExistence type="predicted"/>